<evidence type="ECO:0000313" key="3">
    <source>
        <dbReference type="Proteomes" id="UP001142055"/>
    </source>
</evidence>
<sequence length="211" mass="23868">MPFKKYREETIYKRTEKVYPSSSSTSSFSSLNSNSRTGNGHHSSRSSPCCDIDDEYNPYRYGLVPLSERNIYREFEVIQPPKNMSWKVVSTNGNPNETTTTTSTTSKCSNISETSSFKESIPSCLKPIPSERVRKSTSSGSIPKTVRIVTDDCPRDGTKKYATFQSTSTTNNREKIIPIKKESNHFELEPVPTTFSSYKCTKYTLNEVRSC</sequence>
<reference evidence="2" key="1">
    <citation type="submission" date="2022-12" db="EMBL/GenBank/DDBJ databases">
        <title>Genome assemblies of Blomia tropicalis.</title>
        <authorList>
            <person name="Cui Y."/>
        </authorList>
    </citation>
    <scope>NUCLEOTIDE SEQUENCE</scope>
    <source>
        <tissue evidence="2">Adult mites</tissue>
    </source>
</reference>
<feature type="compositionally biased region" description="Polar residues" evidence="1">
    <location>
        <begin position="36"/>
        <end position="47"/>
    </location>
</feature>
<evidence type="ECO:0000256" key="1">
    <source>
        <dbReference type="SAM" id="MobiDB-lite"/>
    </source>
</evidence>
<protein>
    <submittedName>
        <fullName evidence="2">Uncharacterized protein</fullName>
    </submittedName>
</protein>
<keyword evidence="3" id="KW-1185">Reference proteome</keyword>
<feature type="compositionally biased region" description="Low complexity" evidence="1">
    <location>
        <begin position="21"/>
        <end position="35"/>
    </location>
</feature>
<name>A0A9Q0MI08_BLOTA</name>
<dbReference type="Proteomes" id="UP001142055">
    <property type="component" value="Chromosome 1"/>
</dbReference>
<proteinExistence type="predicted"/>
<evidence type="ECO:0000313" key="2">
    <source>
        <dbReference type="EMBL" id="KAJ6225508.1"/>
    </source>
</evidence>
<accession>A0A9Q0MI08</accession>
<gene>
    <name evidence="2" type="ORF">RDWZM_004053</name>
</gene>
<feature type="region of interest" description="Disordered" evidence="1">
    <location>
        <begin position="1"/>
        <end position="49"/>
    </location>
</feature>
<dbReference type="EMBL" id="JAPWDV010000001">
    <property type="protein sequence ID" value="KAJ6225508.1"/>
    <property type="molecule type" value="Genomic_DNA"/>
</dbReference>
<comment type="caution">
    <text evidence="2">The sequence shown here is derived from an EMBL/GenBank/DDBJ whole genome shotgun (WGS) entry which is preliminary data.</text>
</comment>
<organism evidence="2 3">
    <name type="scientific">Blomia tropicalis</name>
    <name type="common">Mite</name>
    <dbReference type="NCBI Taxonomy" id="40697"/>
    <lineage>
        <taxon>Eukaryota</taxon>
        <taxon>Metazoa</taxon>
        <taxon>Ecdysozoa</taxon>
        <taxon>Arthropoda</taxon>
        <taxon>Chelicerata</taxon>
        <taxon>Arachnida</taxon>
        <taxon>Acari</taxon>
        <taxon>Acariformes</taxon>
        <taxon>Sarcoptiformes</taxon>
        <taxon>Astigmata</taxon>
        <taxon>Glycyphagoidea</taxon>
        <taxon>Echimyopodidae</taxon>
        <taxon>Blomia</taxon>
    </lineage>
</organism>
<dbReference type="AlphaFoldDB" id="A0A9Q0MI08"/>
<feature type="compositionally biased region" description="Basic and acidic residues" evidence="1">
    <location>
        <begin position="1"/>
        <end position="17"/>
    </location>
</feature>